<sequence length="353" mass="37467">MNTTLGNTHLILLFTLALTLYACGGSDTQTDTTSDSATTSSGSDTDTDTDTDADADADNDSETQTDTTVVASDLFFFDDAVVESITTQSCTLSGGTQTTCYRITLAGEPAVDEIGPFCPPTITSDASQGGIWFDGSGEVYDIDGEFISNLDQLYGDGWQLYDLSTGEVNITDTQEACEAAARPNVDPAYQNYCVQCDLDYYGGGVSETVLLPVTPVPLSNPSYVNANMGVSLNGVILAAQAPVDAILSNYTIAAFDDCGGHINPFDGYHYHAATGCSTGVDQEDGHANQIGYALDGYSIYAMLDTSGFEETDLDECRGHTDDARGYHYHVASPGENMFIGCFHGEQGEWLGSE</sequence>
<feature type="chain" id="PRO_5003898203" description="YHYH domain-containing protein" evidence="2">
    <location>
        <begin position="23"/>
        <end position="353"/>
    </location>
</feature>
<dbReference type="InterPro" id="IPR025924">
    <property type="entry name" value="YHYH_dom"/>
</dbReference>
<keyword evidence="2" id="KW-0732">Signal</keyword>
<evidence type="ECO:0000256" key="2">
    <source>
        <dbReference type="SAM" id="SignalP"/>
    </source>
</evidence>
<feature type="domain" description="YHYH" evidence="3">
    <location>
        <begin position="212"/>
        <end position="303"/>
    </location>
</feature>
<evidence type="ECO:0000313" key="5">
    <source>
        <dbReference type="Proteomes" id="UP000006263"/>
    </source>
</evidence>
<feature type="region of interest" description="Disordered" evidence="1">
    <location>
        <begin position="28"/>
        <end position="64"/>
    </location>
</feature>
<gene>
    <name evidence="4" type="ORF">GMES_4140</name>
</gene>
<comment type="caution">
    <text evidence="4">The sequence shown here is derived from an EMBL/GenBank/DDBJ whole genome shotgun (WGS) entry which is preliminary data.</text>
</comment>
<dbReference type="Pfam" id="PF14240">
    <property type="entry name" value="YHYH"/>
    <property type="match status" value="1"/>
</dbReference>
<dbReference type="Proteomes" id="UP000006263">
    <property type="component" value="Unassembled WGS sequence"/>
</dbReference>
<evidence type="ECO:0000256" key="1">
    <source>
        <dbReference type="SAM" id="MobiDB-lite"/>
    </source>
</evidence>
<dbReference type="AlphaFoldDB" id="K6ZBR7"/>
<name>K6ZBR7_9ALTE</name>
<feature type="signal peptide" evidence="2">
    <location>
        <begin position="1"/>
        <end position="22"/>
    </location>
</feature>
<proteinExistence type="predicted"/>
<reference evidence="4 5" key="1">
    <citation type="journal article" date="2017" name="Antonie Van Leeuwenhoek">
        <title>Rhizobium rhizosphaerae sp. nov., a novel species isolated from rice rhizosphere.</title>
        <authorList>
            <person name="Zhao J.J."/>
            <person name="Zhang J."/>
            <person name="Zhang R.J."/>
            <person name="Zhang C.W."/>
            <person name="Yin H.Q."/>
            <person name="Zhang X.X."/>
        </authorList>
    </citation>
    <scope>NUCLEOTIDE SEQUENCE [LARGE SCALE GENOMIC DNA]</scope>
    <source>
        <strain evidence="4 5">KMM 241</strain>
    </source>
</reference>
<dbReference type="EMBL" id="BAEP01000077">
    <property type="protein sequence ID" value="GAC26413.1"/>
    <property type="molecule type" value="Genomic_DNA"/>
</dbReference>
<dbReference type="eggNOG" id="COG1881">
    <property type="taxonomic scope" value="Bacteria"/>
</dbReference>
<protein>
    <recommendedName>
        <fullName evidence="3">YHYH domain-containing protein</fullName>
    </recommendedName>
</protein>
<dbReference type="RefSeq" id="WP_006994564.1">
    <property type="nucleotide sequence ID" value="NZ_BAEP01000077.1"/>
</dbReference>
<feature type="compositionally biased region" description="Acidic residues" evidence="1">
    <location>
        <begin position="45"/>
        <end position="63"/>
    </location>
</feature>
<organism evidence="4 5">
    <name type="scientific">Paraglaciecola mesophila KMM 241</name>
    <dbReference type="NCBI Taxonomy" id="1128912"/>
    <lineage>
        <taxon>Bacteria</taxon>
        <taxon>Pseudomonadati</taxon>
        <taxon>Pseudomonadota</taxon>
        <taxon>Gammaproteobacteria</taxon>
        <taxon>Alteromonadales</taxon>
        <taxon>Alteromonadaceae</taxon>
        <taxon>Paraglaciecola</taxon>
    </lineage>
</organism>
<evidence type="ECO:0000259" key="3">
    <source>
        <dbReference type="Pfam" id="PF14240"/>
    </source>
</evidence>
<evidence type="ECO:0000313" key="4">
    <source>
        <dbReference type="EMBL" id="GAC26413.1"/>
    </source>
</evidence>
<accession>K6ZBR7</accession>
<feature type="compositionally biased region" description="Low complexity" evidence="1">
    <location>
        <begin position="28"/>
        <end position="44"/>
    </location>
</feature>
<dbReference type="OrthoDB" id="9796530at2"/>